<keyword evidence="1" id="KW-0732">Signal</keyword>
<organism evidence="2 3">
    <name type="scientific">Rhodocytophaga rosea</name>
    <dbReference type="NCBI Taxonomy" id="2704465"/>
    <lineage>
        <taxon>Bacteria</taxon>
        <taxon>Pseudomonadati</taxon>
        <taxon>Bacteroidota</taxon>
        <taxon>Cytophagia</taxon>
        <taxon>Cytophagales</taxon>
        <taxon>Rhodocytophagaceae</taxon>
        <taxon>Rhodocytophaga</taxon>
    </lineage>
</organism>
<dbReference type="AlphaFoldDB" id="A0A6C0GHK2"/>
<sequence length="240" mass="26322">MKTTYLLCILTMLLITSCQKSEVAPEQSSLSTLAKAARRGNDEIQTLIRAWNEWVFTRPFSVAPFNDPTGEFQYLDQPYSSGIFMLGPGASPDPIYRTVTISLSQYQYVFTPLVGRTAYAGPCDPTSGPKGGQTFEAYFQIALKESLNGPSGLILSWDGVSLLSKNPNELRANSGVWSFTVHPDYSGCETPSTTVYADGYWAKMPLTLGTHTLIVGGAIDAKKEKFTFSSIVTYTIHVIE</sequence>
<feature type="signal peptide" evidence="1">
    <location>
        <begin position="1"/>
        <end position="20"/>
    </location>
</feature>
<protein>
    <submittedName>
        <fullName evidence="2">Uncharacterized protein</fullName>
    </submittedName>
</protein>
<evidence type="ECO:0000313" key="3">
    <source>
        <dbReference type="Proteomes" id="UP000480178"/>
    </source>
</evidence>
<reference evidence="2 3" key="1">
    <citation type="submission" date="2020-01" db="EMBL/GenBank/DDBJ databases">
        <authorList>
            <person name="Kim M.K."/>
        </authorList>
    </citation>
    <scope>NUCLEOTIDE SEQUENCE [LARGE SCALE GENOMIC DNA]</scope>
    <source>
        <strain evidence="2 3">172606-1</strain>
    </source>
</reference>
<feature type="chain" id="PRO_5025425168" evidence="1">
    <location>
        <begin position="21"/>
        <end position="240"/>
    </location>
</feature>
<proteinExistence type="predicted"/>
<evidence type="ECO:0000313" key="2">
    <source>
        <dbReference type="EMBL" id="QHT67375.1"/>
    </source>
</evidence>
<dbReference type="EMBL" id="CP048222">
    <property type="protein sequence ID" value="QHT67375.1"/>
    <property type="molecule type" value="Genomic_DNA"/>
</dbReference>
<evidence type="ECO:0000256" key="1">
    <source>
        <dbReference type="SAM" id="SignalP"/>
    </source>
</evidence>
<name>A0A6C0GHK2_9BACT</name>
<dbReference type="Proteomes" id="UP000480178">
    <property type="component" value="Chromosome"/>
</dbReference>
<keyword evidence="3" id="KW-1185">Reference proteome</keyword>
<dbReference type="RefSeq" id="WP_162443407.1">
    <property type="nucleotide sequence ID" value="NZ_CP048222.1"/>
</dbReference>
<accession>A0A6C0GHK2</accession>
<dbReference type="KEGG" id="rhoz:GXP67_12380"/>
<dbReference type="PROSITE" id="PS51257">
    <property type="entry name" value="PROKAR_LIPOPROTEIN"/>
    <property type="match status" value="1"/>
</dbReference>
<gene>
    <name evidence="2" type="ORF">GXP67_12380</name>
</gene>